<reference evidence="3" key="1">
    <citation type="journal article" date="2019" name="Int. J. Syst. Evol. Microbiol.">
        <title>The Global Catalogue of Microorganisms (GCM) 10K type strain sequencing project: providing services to taxonomists for standard genome sequencing and annotation.</title>
        <authorList>
            <consortium name="The Broad Institute Genomics Platform"/>
            <consortium name="The Broad Institute Genome Sequencing Center for Infectious Disease"/>
            <person name="Wu L."/>
            <person name="Ma J."/>
        </authorList>
    </citation>
    <scope>NUCLEOTIDE SEQUENCE [LARGE SCALE GENOMIC DNA]</scope>
    <source>
        <strain evidence="3">JCM 13004</strain>
    </source>
</reference>
<evidence type="ECO:0000256" key="1">
    <source>
        <dbReference type="SAM" id="Phobius"/>
    </source>
</evidence>
<comment type="caution">
    <text evidence="2">The sequence shown here is derived from an EMBL/GenBank/DDBJ whole genome shotgun (WGS) entry which is preliminary data.</text>
</comment>
<feature type="transmembrane region" description="Helical" evidence="1">
    <location>
        <begin position="177"/>
        <end position="201"/>
    </location>
</feature>
<evidence type="ECO:0000313" key="2">
    <source>
        <dbReference type="EMBL" id="GAA1245547.1"/>
    </source>
</evidence>
<gene>
    <name evidence="2" type="ORF">GCM10009665_40510</name>
</gene>
<name>A0ABP4GZX2_9ACTN</name>
<keyword evidence="1" id="KW-0472">Membrane</keyword>
<keyword evidence="1" id="KW-0812">Transmembrane</keyword>
<sequence>MTDRLPAPQPGAADPVRRVLGALRTRGATGGATSGTTDGTAAWDLRLLRAVPFALVCTLVAAAGHDLAGGGPVAPSTLVIGFAAVCAVAALAGGRERSLARIAAALGIGQLGLHLLFHGAGHQAMAGMTMNEAAGRLICNDRPGLATALPAGVSAEQLIGRAGLDPHAYHAMADGPWWQFGLTPAMLAGHLLAAVLAGWWLRRGEVALWRLVRLSRTTARELRTWAAPLRTACALVMALLRGLLDAPGTDVRAARPDAGSIRLPVAAVLRHSVIRRGPPAVACAR</sequence>
<evidence type="ECO:0008006" key="4">
    <source>
        <dbReference type="Google" id="ProtNLM"/>
    </source>
</evidence>
<protein>
    <recommendedName>
        <fullName evidence="4">Integral membrane protein</fullName>
    </recommendedName>
</protein>
<dbReference type="EMBL" id="BAAALF010000071">
    <property type="protein sequence ID" value="GAA1245547.1"/>
    <property type="molecule type" value="Genomic_DNA"/>
</dbReference>
<keyword evidence="3" id="KW-1185">Reference proteome</keyword>
<evidence type="ECO:0000313" key="3">
    <source>
        <dbReference type="Proteomes" id="UP001500037"/>
    </source>
</evidence>
<feature type="transmembrane region" description="Helical" evidence="1">
    <location>
        <begin position="47"/>
        <end position="67"/>
    </location>
</feature>
<organism evidence="2 3">
    <name type="scientific">Kitasatospora nipponensis</name>
    <dbReference type="NCBI Taxonomy" id="258049"/>
    <lineage>
        <taxon>Bacteria</taxon>
        <taxon>Bacillati</taxon>
        <taxon>Actinomycetota</taxon>
        <taxon>Actinomycetes</taxon>
        <taxon>Kitasatosporales</taxon>
        <taxon>Streptomycetaceae</taxon>
        <taxon>Kitasatospora</taxon>
    </lineage>
</organism>
<proteinExistence type="predicted"/>
<dbReference type="RefSeq" id="WP_344443188.1">
    <property type="nucleotide sequence ID" value="NZ_BAAALF010000071.1"/>
</dbReference>
<accession>A0ABP4GZX2</accession>
<keyword evidence="1" id="KW-1133">Transmembrane helix</keyword>
<feature type="transmembrane region" description="Helical" evidence="1">
    <location>
        <begin position="99"/>
        <end position="120"/>
    </location>
</feature>
<feature type="transmembrane region" description="Helical" evidence="1">
    <location>
        <begin position="73"/>
        <end position="92"/>
    </location>
</feature>
<dbReference type="Proteomes" id="UP001500037">
    <property type="component" value="Unassembled WGS sequence"/>
</dbReference>